<comment type="caution">
    <text evidence="1">The sequence shown here is derived from an EMBL/GenBank/DDBJ whole genome shotgun (WGS) entry which is preliminary data.</text>
</comment>
<proteinExistence type="predicted"/>
<keyword evidence="2" id="KW-1185">Reference proteome</keyword>
<dbReference type="Proteomes" id="UP001476247">
    <property type="component" value="Unassembled WGS sequence"/>
</dbReference>
<dbReference type="Gene3D" id="1.10.1410.10">
    <property type="match status" value="1"/>
</dbReference>
<dbReference type="SUPFAM" id="SSF81631">
    <property type="entry name" value="PAP/OAS1 substrate-binding domain"/>
    <property type="match status" value="1"/>
</dbReference>
<protein>
    <submittedName>
        <fullName evidence="1">Uncharacterized protein</fullName>
    </submittedName>
</protein>
<gene>
    <name evidence="1" type="ORF">HPULCUR_001746</name>
</gene>
<evidence type="ECO:0000313" key="1">
    <source>
        <dbReference type="EMBL" id="GAA5796375.1"/>
    </source>
</evidence>
<evidence type="ECO:0000313" key="2">
    <source>
        <dbReference type="Proteomes" id="UP001476247"/>
    </source>
</evidence>
<sequence length="140" mass="16086">MNVIDKPIIPNLQSQLDNSKLKHKDDKNYEARTVWYTENDDNMGALFINFMDYCARRKNYKGISIVNGGPDHASFKERELNKDDAWIQDPFLLEKNIARGCKFYSLKNIARTFNSAAAKLKQGSSLQDICDMGTFINNKN</sequence>
<reference evidence="1 2" key="1">
    <citation type="submission" date="2024-04" db="EMBL/GenBank/DDBJ databases">
        <title>genome sequences of Mucor flavus KT1a and Helicostylum pulchrum KT1b strains isolation_sourced from the surface of a dry-aged beef.</title>
        <authorList>
            <person name="Toyotome T."/>
            <person name="Hosono M."/>
            <person name="Torimaru M."/>
            <person name="Fukuda K."/>
            <person name="Mikami N."/>
        </authorList>
    </citation>
    <scope>NUCLEOTIDE SEQUENCE [LARGE SCALE GENOMIC DNA]</scope>
    <source>
        <strain evidence="1 2">KT1b</strain>
    </source>
</reference>
<name>A0ABP9XPU0_9FUNG</name>
<organism evidence="1 2">
    <name type="scientific">Helicostylum pulchrum</name>
    <dbReference type="NCBI Taxonomy" id="562976"/>
    <lineage>
        <taxon>Eukaryota</taxon>
        <taxon>Fungi</taxon>
        <taxon>Fungi incertae sedis</taxon>
        <taxon>Mucoromycota</taxon>
        <taxon>Mucoromycotina</taxon>
        <taxon>Mucoromycetes</taxon>
        <taxon>Mucorales</taxon>
        <taxon>Mucorineae</taxon>
        <taxon>Mucoraceae</taxon>
        <taxon>Helicostylum</taxon>
    </lineage>
</organism>
<accession>A0ABP9XPU0</accession>
<dbReference type="EMBL" id="BAABUJ010000006">
    <property type="protein sequence ID" value="GAA5796375.1"/>
    <property type="molecule type" value="Genomic_DNA"/>
</dbReference>